<evidence type="ECO:0000313" key="14">
    <source>
        <dbReference type="Proteomes" id="UP000549616"/>
    </source>
</evidence>
<evidence type="ECO:0000256" key="10">
    <source>
        <dbReference type="PIRSR" id="PIRSR617736-2"/>
    </source>
</evidence>
<comment type="caution">
    <text evidence="13">The sequence shown here is derived from an EMBL/GenBank/DDBJ whole genome shotgun (WGS) entry which is preliminary data.</text>
</comment>
<keyword evidence="6" id="KW-0119">Carbohydrate metabolism</keyword>
<dbReference type="GO" id="GO:0008422">
    <property type="term" value="F:beta-glucosidase activity"/>
    <property type="evidence" value="ECO:0007669"/>
    <property type="project" value="UniProtKB-EC"/>
</dbReference>
<feature type="binding site" evidence="10">
    <location>
        <begin position="421"/>
        <end position="422"/>
    </location>
    <ligand>
        <name>substrate</name>
    </ligand>
</feature>
<feature type="binding site" evidence="10">
    <location>
        <position position="122"/>
    </location>
    <ligand>
        <name>substrate</name>
    </ligand>
</feature>
<dbReference type="Pfam" id="PF00232">
    <property type="entry name" value="Glyco_hydro_1"/>
    <property type="match status" value="1"/>
</dbReference>
<protein>
    <recommendedName>
        <fullName evidence="3 12">Beta-glucosidase</fullName>
        <ecNumber evidence="3 12">3.2.1.21</ecNumber>
    </recommendedName>
</protein>
<keyword evidence="7 12" id="KW-0326">Glycosidase</keyword>
<proteinExistence type="inferred from homology"/>
<dbReference type="Gene3D" id="3.20.20.80">
    <property type="entry name" value="Glycosidases"/>
    <property type="match status" value="1"/>
</dbReference>
<evidence type="ECO:0000256" key="2">
    <source>
        <dbReference type="ARBA" id="ARBA00010838"/>
    </source>
</evidence>
<evidence type="ECO:0000256" key="3">
    <source>
        <dbReference type="ARBA" id="ARBA00012744"/>
    </source>
</evidence>
<evidence type="ECO:0000256" key="12">
    <source>
        <dbReference type="RuleBase" id="RU361175"/>
    </source>
</evidence>
<dbReference type="GO" id="GO:0005829">
    <property type="term" value="C:cytosol"/>
    <property type="evidence" value="ECO:0007669"/>
    <property type="project" value="TreeGrafter"/>
</dbReference>
<evidence type="ECO:0000256" key="8">
    <source>
        <dbReference type="ARBA" id="ARBA00023326"/>
    </source>
</evidence>
<dbReference type="AlphaFoldDB" id="A0A853BC06"/>
<accession>A0A853BC06</accession>
<feature type="binding site" evidence="10">
    <location>
        <position position="297"/>
    </location>
    <ligand>
        <name>substrate</name>
    </ligand>
</feature>
<dbReference type="EMBL" id="JACCFK010000002">
    <property type="protein sequence ID" value="NYI92292.1"/>
    <property type="molecule type" value="Genomic_DNA"/>
</dbReference>
<feature type="active site" description="Proton donor" evidence="9">
    <location>
        <position position="167"/>
    </location>
</feature>
<dbReference type="InterPro" id="IPR033132">
    <property type="entry name" value="GH_1_N_CS"/>
</dbReference>
<dbReference type="InterPro" id="IPR017853">
    <property type="entry name" value="GH"/>
</dbReference>
<evidence type="ECO:0000256" key="7">
    <source>
        <dbReference type="ARBA" id="ARBA00023295"/>
    </source>
</evidence>
<dbReference type="GO" id="GO:0030245">
    <property type="term" value="P:cellulose catabolic process"/>
    <property type="evidence" value="ECO:0007669"/>
    <property type="project" value="UniProtKB-KW"/>
</dbReference>
<keyword evidence="5" id="KW-0136">Cellulose degradation</keyword>
<dbReference type="SUPFAM" id="SSF51445">
    <property type="entry name" value="(Trans)glycosidases"/>
    <property type="match status" value="1"/>
</dbReference>
<gene>
    <name evidence="13" type="ORF">HNR02_005667</name>
</gene>
<dbReference type="InterPro" id="IPR017736">
    <property type="entry name" value="Glyco_hydro_1_beta-glucosidase"/>
</dbReference>
<dbReference type="Proteomes" id="UP000549616">
    <property type="component" value="Unassembled WGS sequence"/>
</dbReference>
<sequence length="461" mass="51420">MSQPARFPEGFFWGTATASYQIEGAATEDGRGPSIWDTFSHTPGRIADGSNGDVACDHYHRYAEDVKLIADLGSTHYRFSFAWPRLQPRGEGQLHPAGVAFYDRLIDSLLDAGVQPWVTLYHWDLPQVLEDRGGWPERDTADRFADYAVRVHERFRDRVRFWTTLNEPYCSAFIGYAEGRHAPGRTEPEAALRAAHHLMLGHGKAVRAMREQGPDGQFGVTLNLYPVDAATDDPADLDAARRVDALQNRIFLDPILRGHYPTDLLDDVSVVTDASYVRDGDEATIAAPLDVLGVNYYTRHVVRAGSGPRVPGPDGKPSAFVASADVEKVSRGLPTTEMGWEIDPRGLRDVLVRLHQEYDPIPLFVTENGIACADAPGADGAVADPERVAYLDSHFRAAHSLIEQGVDLRGYFVWTLTDNFEWAWGFSRRFGLIYVDYETQQRIPKDSARYFAEVARTNSLP</sequence>
<dbReference type="PANTHER" id="PTHR10353:SF36">
    <property type="entry name" value="LP05116P"/>
    <property type="match status" value="1"/>
</dbReference>
<reference evidence="13 14" key="1">
    <citation type="submission" date="2020-07" db="EMBL/GenBank/DDBJ databases">
        <title>Sequencing the genomes of 1000 actinobacteria strains.</title>
        <authorList>
            <person name="Klenk H.-P."/>
        </authorList>
    </citation>
    <scope>NUCLEOTIDE SEQUENCE [LARGE SCALE GENOMIC DNA]</scope>
    <source>
        <strain evidence="13 14">DSM 104006</strain>
    </source>
</reference>
<evidence type="ECO:0000256" key="11">
    <source>
        <dbReference type="PROSITE-ProRule" id="PRU10055"/>
    </source>
</evidence>
<dbReference type="PRINTS" id="PR00131">
    <property type="entry name" value="GLHYDRLASE1"/>
</dbReference>
<dbReference type="EC" id="3.2.1.21" evidence="3 12"/>
<comment type="similarity">
    <text evidence="2 12">Belongs to the glycosyl hydrolase 1 family.</text>
</comment>
<organism evidence="13 14">
    <name type="scientific">Amycolatopsis endophytica</name>
    <dbReference type="NCBI Taxonomy" id="860233"/>
    <lineage>
        <taxon>Bacteria</taxon>
        <taxon>Bacillati</taxon>
        <taxon>Actinomycetota</taxon>
        <taxon>Actinomycetes</taxon>
        <taxon>Pseudonocardiales</taxon>
        <taxon>Pseudonocardiaceae</taxon>
        <taxon>Amycolatopsis</taxon>
    </lineage>
</organism>
<dbReference type="NCBIfam" id="TIGR03356">
    <property type="entry name" value="BGL"/>
    <property type="match status" value="1"/>
</dbReference>
<evidence type="ECO:0000256" key="5">
    <source>
        <dbReference type="ARBA" id="ARBA00023001"/>
    </source>
</evidence>
<dbReference type="InterPro" id="IPR018120">
    <property type="entry name" value="Glyco_hydro_1_AS"/>
</dbReference>
<keyword evidence="14" id="KW-1185">Reference proteome</keyword>
<dbReference type="InterPro" id="IPR001360">
    <property type="entry name" value="Glyco_hydro_1"/>
</dbReference>
<dbReference type="PROSITE" id="PS00653">
    <property type="entry name" value="GLYCOSYL_HYDROL_F1_2"/>
    <property type="match status" value="1"/>
</dbReference>
<evidence type="ECO:0000313" key="13">
    <source>
        <dbReference type="EMBL" id="NYI92292.1"/>
    </source>
</evidence>
<evidence type="ECO:0000256" key="6">
    <source>
        <dbReference type="ARBA" id="ARBA00023277"/>
    </source>
</evidence>
<evidence type="ECO:0000256" key="4">
    <source>
        <dbReference type="ARBA" id="ARBA00022801"/>
    </source>
</evidence>
<feature type="binding site" evidence="10">
    <location>
        <position position="414"/>
    </location>
    <ligand>
        <name>substrate</name>
    </ligand>
</feature>
<comment type="catalytic activity">
    <reaction evidence="1 12">
        <text>Hydrolysis of terminal, non-reducing beta-D-glucosyl residues with release of beta-D-glucose.</text>
        <dbReference type="EC" id="3.2.1.21"/>
    </reaction>
</comment>
<dbReference type="FunFam" id="3.20.20.80:FF:000004">
    <property type="entry name" value="Beta-glucosidase 6-phospho-beta-glucosidase"/>
    <property type="match status" value="1"/>
</dbReference>
<keyword evidence="4 12" id="KW-0378">Hydrolase</keyword>
<keyword evidence="8" id="KW-0624">Polysaccharide degradation</keyword>
<dbReference type="PANTHER" id="PTHR10353">
    <property type="entry name" value="GLYCOSYL HYDROLASE"/>
    <property type="match status" value="1"/>
</dbReference>
<feature type="active site" description="Nucleophile" evidence="9 11">
    <location>
        <position position="367"/>
    </location>
</feature>
<dbReference type="RefSeq" id="WP_179776542.1">
    <property type="nucleotide sequence ID" value="NZ_JACCFK010000002.1"/>
</dbReference>
<name>A0A853BC06_9PSEU</name>
<dbReference type="PROSITE" id="PS00572">
    <property type="entry name" value="GLYCOSYL_HYDROL_F1_1"/>
    <property type="match status" value="1"/>
</dbReference>
<feature type="binding site" evidence="10">
    <location>
        <position position="21"/>
    </location>
    <ligand>
        <name>substrate</name>
    </ligand>
</feature>
<evidence type="ECO:0000256" key="1">
    <source>
        <dbReference type="ARBA" id="ARBA00000448"/>
    </source>
</evidence>
<evidence type="ECO:0000256" key="9">
    <source>
        <dbReference type="PIRSR" id="PIRSR617736-1"/>
    </source>
</evidence>
<feature type="binding site" evidence="10">
    <location>
        <position position="166"/>
    </location>
    <ligand>
        <name>substrate</name>
    </ligand>
</feature>